<comment type="similarity">
    <text evidence="3">Belongs to the complex I LYR family.</text>
</comment>
<evidence type="ECO:0000256" key="14">
    <source>
        <dbReference type="ARBA" id="ARBA00030192"/>
    </source>
</evidence>
<keyword evidence="13" id="KW-0472">Membrane</keyword>
<evidence type="ECO:0000256" key="15">
    <source>
        <dbReference type="ARBA" id="ARBA00032528"/>
    </source>
</evidence>
<comment type="subunit">
    <text evidence="4">Mammalian complex I is composed of 45 different subunits.</text>
</comment>
<dbReference type="CDD" id="cd20263">
    <property type="entry name" value="Complex1_LYR_NDUFB9_LYRM3"/>
    <property type="match status" value="1"/>
</dbReference>
<name>A0AAV1I8U0_9CHLO</name>
<proteinExistence type="inferred from homology"/>
<keyword evidence="8" id="KW-0679">Respiratory chain</keyword>
<evidence type="ECO:0000313" key="17">
    <source>
        <dbReference type="EMBL" id="CAK0782715.1"/>
    </source>
</evidence>
<comment type="function">
    <text evidence="1">Accessory subunit of the mitochondrial membrane respiratory chain NADH dehydrogenase (Complex I), that is believed to be not involved in catalysis. Complex I functions in the transfer of electrons from NADH to the respiratory chain. The immediate electron acceptor for the enzyme is believed to be ubiquinone.</text>
</comment>
<organism evidence="17 18">
    <name type="scientific">Coccomyxa viridis</name>
    <dbReference type="NCBI Taxonomy" id="1274662"/>
    <lineage>
        <taxon>Eukaryota</taxon>
        <taxon>Viridiplantae</taxon>
        <taxon>Chlorophyta</taxon>
        <taxon>core chlorophytes</taxon>
        <taxon>Trebouxiophyceae</taxon>
        <taxon>Trebouxiophyceae incertae sedis</taxon>
        <taxon>Coccomyxaceae</taxon>
        <taxon>Coccomyxa</taxon>
    </lineage>
</organism>
<evidence type="ECO:0000256" key="9">
    <source>
        <dbReference type="ARBA" id="ARBA00022792"/>
    </source>
</evidence>
<dbReference type="InterPro" id="IPR008011">
    <property type="entry name" value="Complex1_LYR_dom"/>
</dbReference>
<evidence type="ECO:0000256" key="5">
    <source>
        <dbReference type="ARBA" id="ARBA00018684"/>
    </source>
</evidence>
<evidence type="ECO:0000256" key="11">
    <source>
        <dbReference type="ARBA" id="ARBA00022990"/>
    </source>
</evidence>
<evidence type="ECO:0000256" key="13">
    <source>
        <dbReference type="ARBA" id="ARBA00023136"/>
    </source>
</evidence>
<reference evidence="17 18" key="1">
    <citation type="submission" date="2023-10" db="EMBL/GenBank/DDBJ databases">
        <authorList>
            <person name="Maclean D."/>
            <person name="Macfadyen A."/>
        </authorList>
    </citation>
    <scope>NUCLEOTIDE SEQUENCE [LARGE SCALE GENOMIC DNA]</scope>
</reference>
<evidence type="ECO:0000256" key="4">
    <source>
        <dbReference type="ARBA" id="ARBA00011790"/>
    </source>
</evidence>
<dbReference type="Proteomes" id="UP001314263">
    <property type="component" value="Unassembled WGS sequence"/>
</dbReference>
<feature type="domain" description="Complex 1 LYR protein" evidence="16">
    <location>
        <begin position="9"/>
        <end position="68"/>
    </location>
</feature>
<dbReference type="Pfam" id="PF05347">
    <property type="entry name" value="Complex1_LYR"/>
    <property type="match status" value="1"/>
</dbReference>
<evidence type="ECO:0000256" key="2">
    <source>
        <dbReference type="ARBA" id="ARBA00004443"/>
    </source>
</evidence>
<evidence type="ECO:0000313" key="18">
    <source>
        <dbReference type="Proteomes" id="UP001314263"/>
    </source>
</evidence>
<keyword evidence="6" id="KW-0813">Transport</keyword>
<evidence type="ECO:0000256" key="10">
    <source>
        <dbReference type="ARBA" id="ARBA00022982"/>
    </source>
</evidence>
<evidence type="ECO:0000256" key="12">
    <source>
        <dbReference type="ARBA" id="ARBA00023128"/>
    </source>
</evidence>
<evidence type="ECO:0000256" key="1">
    <source>
        <dbReference type="ARBA" id="ARBA00002920"/>
    </source>
</evidence>
<keyword evidence="9" id="KW-0999">Mitochondrion inner membrane</keyword>
<sequence length="107" mass="12626">MSARALQTQQVKRLYRHSLKNLLSWAIRRDIFFEEADQLRGEFEKHKDVSDVGQIGRLIQKGEAKLKEYQHPDPYIVPYYPGGSLYARNPPFSKELHQQLDFGREDH</sequence>
<protein>
    <recommendedName>
        <fullName evidence="5">NADH dehydrogenase [ubiquinone] 1 beta subcomplex subunit 9</fullName>
    </recommendedName>
    <alternativeName>
        <fullName evidence="14">Complex I-B22</fullName>
    </alternativeName>
    <alternativeName>
        <fullName evidence="15">NADH-ubiquinone oxidoreductase B22 subunit</fullName>
    </alternativeName>
</protein>
<comment type="subcellular location">
    <subcellularLocation>
        <location evidence="2">Mitochondrion inner membrane</location>
        <topology evidence="2">Peripheral membrane protein</topology>
        <orientation evidence="2">Matrix side</orientation>
    </subcellularLocation>
</comment>
<comment type="caution">
    <text evidence="17">The sequence shown here is derived from an EMBL/GenBank/DDBJ whole genome shotgun (WGS) entry which is preliminary data.</text>
</comment>
<evidence type="ECO:0000256" key="8">
    <source>
        <dbReference type="ARBA" id="ARBA00022660"/>
    </source>
</evidence>
<dbReference type="InterPro" id="IPR033034">
    <property type="entry name" value="NDUFB9"/>
</dbReference>
<keyword evidence="12" id="KW-0496">Mitochondrion</keyword>
<evidence type="ECO:0000256" key="6">
    <source>
        <dbReference type="ARBA" id="ARBA00022448"/>
    </source>
</evidence>
<keyword evidence="11" id="KW-0007">Acetylation</keyword>
<dbReference type="InterPro" id="IPR045292">
    <property type="entry name" value="Complex1_LYR_NDUFB9_LYRM3"/>
</dbReference>
<dbReference type="AlphaFoldDB" id="A0AAV1I8U0"/>
<evidence type="ECO:0000256" key="3">
    <source>
        <dbReference type="ARBA" id="ARBA00009508"/>
    </source>
</evidence>
<gene>
    <name evidence="17" type="ORF">CVIRNUC_005910</name>
</gene>
<keyword evidence="7" id="KW-0597">Phosphoprotein</keyword>
<dbReference type="GO" id="GO:0005743">
    <property type="term" value="C:mitochondrial inner membrane"/>
    <property type="evidence" value="ECO:0007669"/>
    <property type="project" value="UniProtKB-SubCell"/>
</dbReference>
<dbReference type="EMBL" id="CAUYUE010000007">
    <property type="protein sequence ID" value="CAK0782715.1"/>
    <property type="molecule type" value="Genomic_DNA"/>
</dbReference>
<dbReference type="PANTHER" id="PTHR12868">
    <property type="entry name" value="NADH-UBIQUINONE OXIDOREDUCTASE B22 SUBUNIT"/>
    <property type="match status" value="1"/>
</dbReference>
<keyword evidence="18" id="KW-1185">Reference proteome</keyword>
<evidence type="ECO:0000259" key="16">
    <source>
        <dbReference type="Pfam" id="PF05347"/>
    </source>
</evidence>
<dbReference type="GO" id="GO:0006120">
    <property type="term" value="P:mitochondrial electron transport, NADH to ubiquinone"/>
    <property type="evidence" value="ECO:0007669"/>
    <property type="project" value="InterPro"/>
</dbReference>
<keyword evidence="10" id="KW-0249">Electron transport</keyword>
<accession>A0AAV1I8U0</accession>
<dbReference type="PANTHER" id="PTHR12868:SF0">
    <property type="entry name" value="NADH DEHYDROGENASE [UBIQUINONE] 1 BETA SUBCOMPLEX SUBUNIT 9"/>
    <property type="match status" value="1"/>
</dbReference>
<evidence type="ECO:0000256" key="7">
    <source>
        <dbReference type="ARBA" id="ARBA00022553"/>
    </source>
</evidence>